<dbReference type="Proteomes" id="UP001143910">
    <property type="component" value="Unassembled WGS sequence"/>
</dbReference>
<protein>
    <submittedName>
        <fullName evidence="1">Uncharacterized protein</fullName>
    </submittedName>
</protein>
<accession>A0ACC1N5G8</accession>
<dbReference type="EMBL" id="JANJQO010000823">
    <property type="protein sequence ID" value="KAJ2974487.1"/>
    <property type="molecule type" value="Genomic_DNA"/>
</dbReference>
<evidence type="ECO:0000313" key="1">
    <source>
        <dbReference type="EMBL" id="KAJ2974487.1"/>
    </source>
</evidence>
<sequence length="758" mass="85227">MDTSYLAQQVNSSIGQLHSLFDEIGVPTHERQARESELFSALSEALNNQVRLVTSEKKEMIEEAKNIITVIRQMETSLDDCKSRRDYDTDDVTITYPLNHCLQSLKEKQAQISRLHRERFEQVKKLVQALESYSSHLEATFVQIALPPTGPDQSVPTTFDLSPSYVDRLDAEFTRVYDEYTRRIASVQSLSDNIIQLWAELGTPQAQQDGSIVKFYREAPEQLGLHAEDIKRLQSKRDRLSDEKKNREKKLRDLKAAVEALWIKLGVDEAETKAFGNANRGCGLRQINEFEDELARLNEMKRQNLHLFVEDSRVQLQALWDALYFSEDEMLEFTPAFSDVYSDALLEAHEREIGRLEALKEQRAPVLTLIDRHKNLIKERDELAASSQDASRLMLRGQKGERRDPGKLLREEKMRKRIAKELPKVAAEVRRLLEQWEDEYGRPFLVFGERYLDECDESGSKKAAPAPPRSKTPAGAPPSAVKMPKSAASKTTIVKSIPPRTATKTPTAAAPKRAAQSTIPRAGSPTRVGSPTRAGRTSPSRIPARAPLSNLKHGNNSPERPRPESRGETLRNGAPLRAPPPKMRELKSVPELQTPANPYKGAGLSSNIVRAIEPEDVYDDRPPTRGGRHDSQESQDRSDYSDDRYATVRPGQYGYTQEAPPRQISSTSSSTAVSGSENWETYDDNSEPEPDASDAYYAKLRAARTKRQEPEYGYSTAPGQPKRMRGIPPPIGYTGPVMIDEDGNRIVSGSEWGDCDVF</sequence>
<evidence type="ECO:0000313" key="2">
    <source>
        <dbReference type="Proteomes" id="UP001143910"/>
    </source>
</evidence>
<proteinExistence type="predicted"/>
<reference evidence="1" key="1">
    <citation type="submission" date="2022-08" db="EMBL/GenBank/DDBJ databases">
        <title>Genome Sequence of Lecanicillium fungicola.</title>
        <authorList>
            <person name="Buettner E."/>
        </authorList>
    </citation>
    <scope>NUCLEOTIDE SEQUENCE</scope>
    <source>
        <strain evidence="1">Babe33</strain>
    </source>
</reference>
<name>A0ACC1N5G8_9HYPO</name>
<keyword evidence="2" id="KW-1185">Reference proteome</keyword>
<organism evidence="1 2">
    <name type="scientific">Zarea fungicola</name>
    <dbReference type="NCBI Taxonomy" id="93591"/>
    <lineage>
        <taxon>Eukaryota</taxon>
        <taxon>Fungi</taxon>
        <taxon>Dikarya</taxon>
        <taxon>Ascomycota</taxon>
        <taxon>Pezizomycotina</taxon>
        <taxon>Sordariomycetes</taxon>
        <taxon>Hypocreomycetidae</taxon>
        <taxon>Hypocreales</taxon>
        <taxon>Cordycipitaceae</taxon>
        <taxon>Zarea</taxon>
    </lineage>
</organism>
<gene>
    <name evidence="1" type="ORF">NQ176_g6031</name>
</gene>
<comment type="caution">
    <text evidence="1">The sequence shown here is derived from an EMBL/GenBank/DDBJ whole genome shotgun (WGS) entry which is preliminary data.</text>
</comment>